<keyword evidence="7 8" id="KW-0472">Membrane</keyword>
<comment type="subunit">
    <text evidence="3 8">Homodimer and heterodimers.</text>
</comment>
<gene>
    <name evidence="11" type="primary">LOC140013803</name>
</gene>
<comment type="subcellular location">
    <subcellularLocation>
        <location evidence="1 8">Cell membrane</location>
        <topology evidence="1 8">Multi-pass membrane protein</topology>
    </subcellularLocation>
</comment>
<dbReference type="PANTHER" id="PTHR33573:SF14">
    <property type="entry name" value="CASP-LIKE PROTEIN"/>
    <property type="match status" value="1"/>
</dbReference>
<evidence type="ECO:0000256" key="4">
    <source>
        <dbReference type="ARBA" id="ARBA00022475"/>
    </source>
</evidence>
<evidence type="ECO:0000313" key="10">
    <source>
        <dbReference type="Proteomes" id="UP001652660"/>
    </source>
</evidence>
<accession>A0ABM4VKH8</accession>
<feature type="transmembrane region" description="Helical" evidence="8">
    <location>
        <begin position="66"/>
        <end position="90"/>
    </location>
</feature>
<proteinExistence type="inferred from homology"/>
<dbReference type="Proteomes" id="UP001652660">
    <property type="component" value="Chromosome 8c"/>
</dbReference>
<evidence type="ECO:0000256" key="7">
    <source>
        <dbReference type="ARBA" id="ARBA00023136"/>
    </source>
</evidence>
<dbReference type="RefSeq" id="XP_071920030.1">
    <property type="nucleotide sequence ID" value="XM_072063929.1"/>
</dbReference>
<keyword evidence="4 8" id="KW-1003">Cell membrane</keyword>
<evidence type="ECO:0000313" key="11">
    <source>
        <dbReference type="RefSeq" id="XP_071920030.1"/>
    </source>
</evidence>
<name>A0ABM4VKH8_COFAR</name>
<sequence>MYRAQYDGYYEPCSSKVPIFSLAARVATFASLVVTVVILQTNKATLNTEFRLTYSDTTCLFHSYRYMLYVSILGLVYTVMQIPLAVYYFGARKRLIEHYSLLHIDFYGDKIMSLLLGEGVGATSDLNMAYQTSKLFFDLSYVAAVFILIGCLGSAISSIFSSLALSKDE</sequence>
<dbReference type="Pfam" id="PF04535">
    <property type="entry name" value="CASP_dom"/>
    <property type="match status" value="1"/>
</dbReference>
<comment type="similarity">
    <text evidence="2 8">Belongs to the Casparian strip membrane proteins (CASP) family.</text>
</comment>
<dbReference type="PANTHER" id="PTHR33573">
    <property type="entry name" value="CASP-LIKE PROTEIN 4A4"/>
    <property type="match status" value="1"/>
</dbReference>
<evidence type="ECO:0000256" key="8">
    <source>
        <dbReference type="RuleBase" id="RU361233"/>
    </source>
</evidence>
<evidence type="ECO:0000256" key="5">
    <source>
        <dbReference type="ARBA" id="ARBA00022692"/>
    </source>
</evidence>
<reference evidence="11" key="1">
    <citation type="submission" date="2025-08" db="UniProtKB">
        <authorList>
            <consortium name="RefSeq"/>
        </authorList>
    </citation>
    <scope>IDENTIFICATION</scope>
    <source>
        <tissue evidence="11">Leaves</tissue>
    </source>
</reference>
<dbReference type="InterPro" id="IPR006702">
    <property type="entry name" value="CASP_dom"/>
</dbReference>
<feature type="transmembrane region" description="Helical" evidence="8">
    <location>
        <begin position="142"/>
        <end position="165"/>
    </location>
</feature>
<evidence type="ECO:0000256" key="1">
    <source>
        <dbReference type="ARBA" id="ARBA00004651"/>
    </source>
</evidence>
<feature type="domain" description="Casparian strip membrane protein" evidence="9">
    <location>
        <begin position="16"/>
        <end position="127"/>
    </location>
</feature>
<keyword evidence="5 8" id="KW-0812">Transmembrane</keyword>
<evidence type="ECO:0000256" key="2">
    <source>
        <dbReference type="ARBA" id="ARBA00007651"/>
    </source>
</evidence>
<evidence type="ECO:0000256" key="6">
    <source>
        <dbReference type="ARBA" id="ARBA00022989"/>
    </source>
</evidence>
<organism evidence="10 11">
    <name type="scientific">Coffea arabica</name>
    <name type="common">Arabian coffee</name>
    <dbReference type="NCBI Taxonomy" id="13443"/>
    <lineage>
        <taxon>Eukaryota</taxon>
        <taxon>Viridiplantae</taxon>
        <taxon>Streptophyta</taxon>
        <taxon>Embryophyta</taxon>
        <taxon>Tracheophyta</taxon>
        <taxon>Spermatophyta</taxon>
        <taxon>Magnoliopsida</taxon>
        <taxon>eudicotyledons</taxon>
        <taxon>Gunneridae</taxon>
        <taxon>Pentapetalae</taxon>
        <taxon>asterids</taxon>
        <taxon>lamiids</taxon>
        <taxon>Gentianales</taxon>
        <taxon>Rubiaceae</taxon>
        <taxon>Ixoroideae</taxon>
        <taxon>Gardenieae complex</taxon>
        <taxon>Bertiereae - Coffeeae clade</taxon>
        <taxon>Coffeeae</taxon>
        <taxon>Coffea</taxon>
    </lineage>
</organism>
<evidence type="ECO:0000259" key="9">
    <source>
        <dbReference type="Pfam" id="PF04535"/>
    </source>
</evidence>
<keyword evidence="6 8" id="KW-1133">Transmembrane helix</keyword>
<keyword evidence="10" id="KW-1185">Reference proteome</keyword>
<protein>
    <recommendedName>
        <fullName evidence="8">CASP-like protein</fullName>
    </recommendedName>
</protein>
<comment type="caution">
    <text evidence="8">Lacks conserved residue(s) required for the propagation of feature annotation.</text>
</comment>
<evidence type="ECO:0000256" key="3">
    <source>
        <dbReference type="ARBA" id="ARBA00011489"/>
    </source>
</evidence>
<dbReference type="GeneID" id="140013803"/>
<feature type="transmembrane region" description="Helical" evidence="8">
    <location>
        <begin position="20"/>
        <end position="39"/>
    </location>
</feature>